<dbReference type="EMBL" id="JAICBX010000001">
    <property type="protein sequence ID" value="MBW8636015.1"/>
    <property type="molecule type" value="Genomic_DNA"/>
</dbReference>
<dbReference type="RefSeq" id="WP_220226726.1">
    <property type="nucleotide sequence ID" value="NZ_JAICBX010000001.1"/>
</dbReference>
<evidence type="ECO:0000256" key="4">
    <source>
        <dbReference type="ARBA" id="ARBA00022679"/>
    </source>
</evidence>
<dbReference type="Proteomes" id="UP001196509">
    <property type="component" value="Unassembled WGS sequence"/>
</dbReference>
<keyword evidence="4" id="KW-0808">Transferase</keyword>
<gene>
    <name evidence="7" type="ORF">K1W69_02365</name>
</gene>
<dbReference type="InterPro" id="IPR015421">
    <property type="entry name" value="PyrdxlP-dep_Trfase_major"/>
</dbReference>
<keyword evidence="5 6" id="KW-0663">Pyridoxal phosphate</keyword>
<dbReference type="PROSITE" id="PS00600">
    <property type="entry name" value="AA_TRANSFER_CLASS_3"/>
    <property type="match status" value="1"/>
</dbReference>
<dbReference type="CDD" id="cd00610">
    <property type="entry name" value="OAT_like"/>
    <property type="match status" value="1"/>
</dbReference>
<dbReference type="Gene3D" id="3.90.1150.10">
    <property type="entry name" value="Aspartate Aminotransferase, domain 1"/>
    <property type="match status" value="1"/>
</dbReference>
<name>A0AAE2ZK63_9HYPH</name>
<dbReference type="Gene3D" id="3.40.640.10">
    <property type="entry name" value="Type I PLP-dependent aspartate aminotransferase-like (Major domain)"/>
    <property type="match status" value="1"/>
</dbReference>
<evidence type="ECO:0000256" key="2">
    <source>
        <dbReference type="ARBA" id="ARBA00008954"/>
    </source>
</evidence>
<evidence type="ECO:0000313" key="8">
    <source>
        <dbReference type="Proteomes" id="UP001196509"/>
    </source>
</evidence>
<dbReference type="PANTHER" id="PTHR42684:SF1">
    <property type="entry name" value="BETA-ALANINE--PYRUVATE AMINOTRANSFERASE"/>
    <property type="match status" value="1"/>
</dbReference>
<comment type="similarity">
    <text evidence="2 6">Belongs to the class-III pyridoxal-phosphate-dependent aminotransferase family.</text>
</comment>
<evidence type="ECO:0000256" key="6">
    <source>
        <dbReference type="RuleBase" id="RU003560"/>
    </source>
</evidence>
<dbReference type="InterPro" id="IPR015424">
    <property type="entry name" value="PyrdxlP-dep_Trfase"/>
</dbReference>
<dbReference type="AlphaFoldDB" id="A0AAE2ZK63"/>
<dbReference type="GO" id="GO:0004015">
    <property type="term" value="F:adenosylmethionine-8-amino-7-oxononanoate transaminase activity"/>
    <property type="evidence" value="ECO:0007669"/>
    <property type="project" value="TreeGrafter"/>
</dbReference>
<dbReference type="InterPro" id="IPR005814">
    <property type="entry name" value="Aminotrans_3"/>
</dbReference>
<comment type="caution">
    <text evidence="7">The sequence shown here is derived from an EMBL/GenBank/DDBJ whole genome shotgun (WGS) entry which is preliminary data.</text>
</comment>
<keyword evidence="3 7" id="KW-0032">Aminotransferase</keyword>
<dbReference type="SUPFAM" id="SSF53383">
    <property type="entry name" value="PLP-dependent transferases"/>
    <property type="match status" value="1"/>
</dbReference>
<dbReference type="GO" id="GO:0030170">
    <property type="term" value="F:pyridoxal phosphate binding"/>
    <property type="evidence" value="ECO:0007669"/>
    <property type="project" value="InterPro"/>
</dbReference>
<dbReference type="InterPro" id="IPR015422">
    <property type="entry name" value="PyrdxlP-dep_Trfase_small"/>
</dbReference>
<dbReference type="GO" id="GO:0009102">
    <property type="term" value="P:biotin biosynthetic process"/>
    <property type="evidence" value="ECO:0007669"/>
    <property type="project" value="TreeGrafter"/>
</dbReference>
<comment type="cofactor">
    <cofactor evidence="1">
        <name>pyridoxal 5'-phosphate</name>
        <dbReference type="ChEBI" id="CHEBI:597326"/>
    </cofactor>
</comment>
<evidence type="ECO:0000256" key="5">
    <source>
        <dbReference type="ARBA" id="ARBA00022898"/>
    </source>
</evidence>
<proteinExistence type="inferred from homology"/>
<reference evidence="7" key="1">
    <citation type="submission" date="2021-08" db="EMBL/GenBank/DDBJ databases">
        <title>Hoeflea bacterium WL0058 sp. nov., isolated from the sediment.</title>
        <authorList>
            <person name="Wang L."/>
            <person name="Zhang D."/>
        </authorList>
    </citation>
    <scope>NUCLEOTIDE SEQUENCE</scope>
    <source>
        <strain evidence="7">WL0058</strain>
    </source>
</reference>
<keyword evidence="8" id="KW-1185">Reference proteome</keyword>
<evidence type="ECO:0000256" key="1">
    <source>
        <dbReference type="ARBA" id="ARBA00001933"/>
    </source>
</evidence>
<organism evidence="7 8">
    <name type="scientific">Flavimaribacter sediminis</name>
    <dbReference type="NCBI Taxonomy" id="2865987"/>
    <lineage>
        <taxon>Bacteria</taxon>
        <taxon>Pseudomonadati</taxon>
        <taxon>Pseudomonadota</taxon>
        <taxon>Alphaproteobacteria</taxon>
        <taxon>Hyphomicrobiales</taxon>
        <taxon>Rhizobiaceae</taxon>
        <taxon>Flavimaribacter</taxon>
    </lineage>
</organism>
<accession>A0AAE2ZK63</accession>
<dbReference type="InterPro" id="IPR049704">
    <property type="entry name" value="Aminotrans_3_PPA_site"/>
</dbReference>
<evidence type="ECO:0000313" key="7">
    <source>
        <dbReference type="EMBL" id="MBW8636015.1"/>
    </source>
</evidence>
<sequence>MNISATNNLEAFWMPFTANRQFKKNPRMFVSADRMHYTTSDGRQVMDATSGLWCVNAGHNRPRIVEAIRQQAGELDYAPAFQMGHPKAFELASKLVAMSPTGLDHVMFTNSGSESVETALKTAIAYHRAKGDGSRFRLIGRERGYHGVNFGGISVGGIVPNRKMFGTLLTGVDHLPHTHDLQRNAFTRGIPEHGAELANELERIIGLHDASTIAAVIVEPVAGSTGVLVPPKGYLQKLREICDKHGILLIFDEVITGYGRLGAPFAADYFGVVPDIMITAKGLTNGVIPMGAVFVKNEIHDAFMTGPEHVIEFFHGYTYSGNPMASAAGIATMETYQEEGLLTRGAELAGYFEDGLHSLKDLPHVIDIRNIGIVGAVELEPIAGEPTRRAFQAFLDAYDKGLLIRTTGDIIALSPPLIVEKSDIDFIIDTLGGVLKALD</sequence>
<dbReference type="PANTHER" id="PTHR42684">
    <property type="entry name" value="ADENOSYLMETHIONINE-8-AMINO-7-OXONONANOATE AMINOTRANSFERASE"/>
    <property type="match status" value="1"/>
</dbReference>
<dbReference type="PIRSF" id="PIRSF000521">
    <property type="entry name" value="Transaminase_4ab_Lys_Orn"/>
    <property type="match status" value="1"/>
</dbReference>
<dbReference type="Pfam" id="PF00202">
    <property type="entry name" value="Aminotran_3"/>
    <property type="match status" value="1"/>
</dbReference>
<dbReference type="FunFam" id="3.40.640.10:FF:000014">
    <property type="entry name" value="Adenosylmethionine-8-amino-7-oxononanoate aminotransferase, probable"/>
    <property type="match status" value="1"/>
</dbReference>
<protein>
    <submittedName>
        <fullName evidence="7">Aspartate aminotransferase family protein</fullName>
    </submittedName>
</protein>
<evidence type="ECO:0000256" key="3">
    <source>
        <dbReference type="ARBA" id="ARBA00022576"/>
    </source>
</evidence>